<dbReference type="EMBL" id="LN899822">
    <property type="protein sequence ID" value="CUV64312.1"/>
    <property type="molecule type" value="Genomic_DNA"/>
</dbReference>
<accession>A0A0S4XKW9</accession>
<evidence type="ECO:0000313" key="1">
    <source>
        <dbReference type="EMBL" id="CUV64312.1"/>
    </source>
</evidence>
<name>A0A0S4XKW9_RALSL</name>
<reference evidence="1" key="1">
    <citation type="submission" date="2015-10" db="EMBL/GenBank/DDBJ databases">
        <authorList>
            <person name="Gilbert D.G."/>
        </authorList>
    </citation>
    <scope>NUCLEOTIDE SEQUENCE</scope>
    <source>
        <strain evidence="1">Phyl III-seqv23</strain>
    </source>
</reference>
<gene>
    <name evidence="1" type="ORF">RD1301_v1_5990001</name>
</gene>
<proteinExistence type="predicted"/>
<organism evidence="1">
    <name type="scientific">Ralstonia solanacearum</name>
    <name type="common">Pseudomonas solanacearum</name>
    <dbReference type="NCBI Taxonomy" id="305"/>
    <lineage>
        <taxon>Bacteria</taxon>
        <taxon>Pseudomonadati</taxon>
        <taxon>Pseudomonadota</taxon>
        <taxon>Betaproteobacteria</taxon>
        <taxon>Burkholderiales</taxon>
        <taxon>Burkholderiaceae</taxon>
        <taxon>Ralstonia</taxon>
        <taxon>Ralstonia solanacearum species complex</taxon>
    </lineage>
</organism>
<protein>
    <submittedName>
        <fullName evidence="1">Uncharacterized protein</fullName>
    </submittedName>
</protein>
<sequence length="92" mass="10192">MCLFVSLCVGPYLFFQAEDAIRDQPRSRGLGDVYKIAAECREVFRARMPDVWAALLESGAIEMPFGGRLDETAIVPRCGDADLFGLLSLIHI</sequence>
<dbReference type="AlphaFoldDB" id="A0A0S4XKW9"/>